<reference evidence="2 3" key="1">
    <citation type="journal article" date="2018" name="Mol. Biol. Evol.">
        <title>Analysis of the draft genome of the red seaweed Gracilariopsis chorda provides insights into genome size evolution in Rhodophyta.</title>
        <authorList>
            <person name="Lee J."/>
            <person name="Yang E.C."/>
            <person name="Graf L."/>
            <person name="Yang J.H."/>
            <person name="Qiu H."/>
            <person name="Zel Zion U."/>
            <person name="Chan C.X."/>
            <person name="Stephens T.G."/>
            <person name="Weber A.P.M."/>
            <person name="Boo G.H."/>
            <person name="Boo S.M."/>
            <person name="Kim K.M."/>
            <person name="Shin Y."/>
            <person name="Jung M."/>
            <person name="Lee S.J."/>
            <person name="Yim H.S."/>
            <person name="Lee J.H."/>
            <person name="Bhattacharya D."/>
            <person name="Yoon H.S."/>
        </authorList>
    </citation>
    <scope>NUCLEOTIDE SEQUENCE [LARGE SCALE GENOMIC DNA]</scope>
    <source>
        <strain evidence="2 3">SKKU-2015</strain>
        <tissue evidence="2">Whole body</tissue>
    </source>
</reference>
<gene>
    <name evidence="2" type="ORF">BWQ96_01454</name>
</gene>
<comment type="caution">
    <text evidence="2">The sequence shown here is derived from an EMBL/GenBank/DDBJ whole genome shotgun (WGS) entry which is preliminary data.</text>
</comment>
<dbReference type="EMBL" id="NBIV01000012">
    <property type="protein sequence ID" value="PXF48602.1"/>
    <property type="molecule type" value="Genomic_DNA"/>
</dbReference>
<organism evidence="2 3">
    <name type="scientific">Gracilariopsis chorda</name>
    <dbReference type="NCBI Taxonomy" id="448386"/>
    <lineage>
        <taxon>Eukaryota</taxon>
        <taxon>Rhodophyta</taxon>
        <taxon>Florideophyceae</taxon>
        <taxon>Rhodymeniophycidae</taxon>
        <taxon>Gracilariales</taxon>
        <taxon>Gracilariaceae</taxon>
        <taxon>Gracilariopsis</taxon>
    </lineage>
</organism>
<evidence type="ECO:0000313" key="2">
    <source>
        <dbReference type="EMBL" id="PXF48602.1"/>
    </source>
</evidence>
<protein>
    <submittedName>
        <fullName evidence="2">R-phycoerythrin gamma chain, chloroplastic</fullName>
    </submittedName>
</protein>
<dbReference type="Proteomes" id="UP000247409">
    <property type="component" value="Unassembled WGS sequence"/>
</dbReference>
<dbReference type="AlphaFoldDB" id="A0A2V3J3B0"/>
<evidence type="ECO:0000313" key="3">
    <source>
        <dbReference type="Proteomes" id="UP000247409"/>
    </source>
</evidence>
<evidence type="ECO:0000256" key="1">
    <source>
        <dbReference type="SAM" id="MobiDB-lite"/>
    </source>
</evidence>
<sequence>MHSAAFTTPVVLQSTANSSSFTPRKPLSARNATSTPLVKMAITPIADIFQNRSQTREAKQSAASKGVYTVQCTEGTAGANTAEYSRLSSLARSFRLRQSSASARYADLFATRRAAVIAAAGSHVEESYAVRFPARAAATVASRAEKLRACSRYIDAADEAEQYMFQCVDNQYNALKVPGGVYSVQACNARQSDDVDTARVCAGAAVFRSNQLSNSQKTQQRYNASLEAIYSGRGCTYEEDEYMNFPKMAGAIRWSTGAYAASVSSVQGAMNVRVPSVTERIQGVNRDSFWPSYKIREAVPRKDPVWKAPSVKNYAPMSAAALQYGIDAQTKQPELPSYDSWKPGWAPKSSIKLSPYER</sequence>
<feature type="region of interest" description="Disordered" evidence="1">
    <location>
        <begin position="334"/>
        <end position="358"/>
    </location>
</feature>
<name>A0A2V3J3B0_9FLOR</name>
<keyword evidence="3" id="KW-1185">Reference proteome</keyword>
<accession>A0A2V3J3B0</accession>
<proteinExistence type="predicted"/>